<gene>
    <name evidence="2" type="ORF">NCGR_LOCUS61821</name>
</gene>
<dbReference type="PANTHER" id="PTHR46610:SF19">
    <property type="entry name" value="OS06G0147400 PROTEIN"/>
    <property type="match status" value="1"/>
</dbReference>
<comment type="caution">
    <text evidence="2">The sequence shown here is derived from an EMBL/GenBank/DDBJ whole genome shotgun (WGS) entry which is preliminary data.</text>
</comment>
<dbReference type="AlphaFoldDB" id="A0A811S634"/>
<feature type="transmembrane region" description="Helical" evidence="1">
    <location>
        <begin position="33"/>
        <end position="51"/>
    </location>
</feature>
<accession>A0A811S634</accession>
<feature type="transmembrane region" description="Helical" evidence="1">
    <location>
        <begin position="57"/>
        <end position="78"/>
    </location>
</feature>
<dbReference type="InterPro" id="IPR045501">
    <property type="entry name" value="DUF6490"/>
</dbReference>
<name>A0A811S634_9POAL</name>
<keyword evidence="3" id="KW-1185">Reference proteome</keyword>
<reference evidence="2" key="1">
    <citation type="submission" date="2020-10" db="EMBL/GenBank/DDBJ databases">
        <authorList>
            <person name="Han B."/>
            <person name="Lu T."/>
            <person name="Zhao Q."/>
            <person name="Huang X."/>
            <person name="Zhao Y."/>
        </authorList>
    </citation>
    <scope>NUCLEOTIDE SEQUENCE</scope>
</reference>
<keyword evidence="1" id="KW-0472">Membrane</keyword>
<proteinExistence type="predicted"/>
<feature type="transmembrane region" description="Helical" evidence="1">
    <location>
        <begin position="90"/>
        <end position="110"/>
    </location>
</feature>
<dbReference type="Pfam" id="PF20100">
    <property type="entry name" value="DUF6490"/>
    <property type="match status" value="1"/>
</dbReference>
<sequence length="163" mass="17569">MAYAAELPYANDPNQKPKPAAAEPAAPTRRVRWTTVAILVFLALNLVLCVYGDGRGAVAFVVVSHLNLALLLCALHRFEVAPHGSPARGRARLAVWLLTTTLTAAFTWKIGEVMPLGLAVAAWVLAAATVGGGFYALFLHDDDDEKRSESLIMRDCERDVLAS</sequence>
<protein>
    <submittedName>
        <fullName evidence="2">Uncharacterized protein</fullName>
    </submittedName>
</protein>
<organism evidence="2 3">
    <name type="scientific">Miscanthus lutarioriparius</name>
    <dbReference type="NCBI Taxonomy" id="422564"/>
    <lineage>
        <taxon>Eukaryota</taxon>
        <taxon>Viridiplantae</taxon>
        <taxon>Streptophyta</taxon>
        <taxon>Embryophyta</taxon>
        <taxon>Tracheophyta</taxon>
        <taxon>Spermatophyta</taxon>
        <taxon>Magnoliopsida</taxon>
        <taxon>Liliopsida</taxon>
        <taxon>Poales</taxon>
        <taxon>Poaceae</taxon>
        <taxon>PACMAD clade</taxon>
        <taxon>Panicoideae</taxon>
        <taxon>Andropogonodae</taxon>
        <taxon>Andropogoneae</taxon>
        <taxon>Saccharinae</taxon>
        <taxon>Miscanthus</taxon>
    </lineage>
</organism>
<feature type="transmembrane region" description="Helical" evidence="1">
    <location>
        <begin position="116"/>
        <end position="138"/>
    </location>
</feature>
<keyword evidence="1" id="KW-1133">Transmembrane helix</keyword>
<evidence type="ECO:0000313" key="2">
    <source>
        <dbReference type="EMBL" id="CAD6337723.1"/>
    </source>
</evidence>
<dbReference type="Proteomes" id="UP000604825">
    <property type="component" value="Unassembled WGS sequence"/>
</dbReference>
<dbReference type="PANTHER" id="PTHR46610">
    <property type="entry name" value="OS05G0181300 PROTEIN"/>
    <property type="match status" value="1"/>
</dbReference>
<dbReference type="EMBL" id="CAJGYO010000018">
    <property type="protein sequence ID" value="CAD6337723.1"/>
    <property type="molecule type" value="Genomic_DNA"/>
</dbReference>
<keyword evidence="1" id="KW-0812">Transmembrane</keyword>
<evidence type="ECO:0000313" key="3">
    <source>
        <dbReference type="Proteomes" id="UP000604825"/>
    </source>
</evidence>
<evidence type="ECO:0000256" key="1">
    <source>
        <dbReference type="SAM" id="Phobius"/>
    </source>
</evidence>